<dbReference type="Pfam" id="PF00370">
    <property type="entry name" value="FGGY_N"/>
    <property type="match status" value="1"/>
</dbReference>
<dbReference type="InterPro" id="IPR049382">
    <property type="entry name" value="FGGY_C_2"/>
</dbReference>
<evidence type="ECO:0000313" key="7">
    <source>
        <dbReference type="Proteomes" id="UP000199643"/>
    </source>
</evidence>
<dbReference type="Proteomes" id="UP000199643">
    <property type="component" value="Unassembled WGS sequence"/>
</dbReference>
<evidence type="ECO:0000259" key="4">
    <source>
        <dbReference type="Pfam" id="PF00370"/>
    </source>
</evidence>
<dbReference type="AlphaFoldDB" id="A0A1G7Q1R8"/>
<feature type="domain" description="Carbohydrate kinase FGGY N-terminal" evidence="4">
    <location>
        <begin position="9"/>
        <end position="228"/>
    </location>
</feature>
<evidence type="ECO:0000256" key="1">
    <source>
        <dbReference type="ARBA" id="ARBA00009156"/>
    </source>
</evidence>
<dbReference type="GO" id="GO:0005829">
    <property type="term" value="C:cytosol"/>
    <property type="evidence" value="ECO:0007669"/>
    <property type="project" value="TreeGrafter"/>
</dbReference>
<organism evidence="6 7">
    <name type="scientific">Pedobacter terrae</name>
    <dbReference type="NCBI Taxonomy" id="405671"/>
    <lineage>
        <taxon>Bacteria</taxon>
        <taxon>Pseudomonadati</taxon>
        <taxon>Bacteroidota</taxon>
        <taxon>Sphingobacteriia</taxon>
        <taxon>Sphingobacteriales</taxon>
        <taxon>Sphingobacteriaceae</taxon>
        <taxon>Pedobacter</taxon>
    </lineage>
</organism>
<accession>A0A1G7Q1R8</accession>
<protein>
    <submittedName>
        <fullName evidence="6">Sugar (Pentulose or hexulose) kinase</fullName>
    </submittedName>
</protein>
<dbReference type="SUPFAM" id="SSF53067">
    <property type="entry name" value="Actin-like ATPase domain"/>
    <property type="match status" value="2"/>
</dbReference>
<evidence type="ECO:0000256" key="3">
    <source>
        <dbReference type="ARBA" id="ARBA00022777"/>
    </source>
</evidence>
<dbReference type="PANTHER" id="PTHR10196">
    <property type="entry name" value="SUGAR KINASE"/>
    <property type="match status" value="1"/>
</dbReference>
<dbReference type="Gene3D" id="3.30.420.40">
    <property type="match status" value="2"/>
</dbReference>
<gene>
    <name evidence="6" type="ORF">SAMN05421827_102135</name>
</gene>
<dbReference type="GO" id="GO:0006071">
    <property type="term" value="P:glycerol metabolic process"/>
    <property type="evidence" value="ECO:0007669"/>
    <property type="project" value="TreeGrafter"/>
</dbReference>
<dbReference type="PANTHER" id="PTHR10196:SF69">
    <property type="entry name" value="GLYCEROL KINASE"/>
    <property type="match status" value="1"/>
</dbReference>
<dbReference type="RefSeq" id="WP_090496974.1">
    <property type="nucleotide sequence ID" value="NZ_FNCH01000002.1"/>
</dbReference>
<evidence type="ECO:0000256" key="2">
    <source>
        <dbReference type="ARBA" id="ARBA00022679"/>
    </source>
</evidence>
<reference evidence="7" key="1">
    <citation type="submission" date="2016-10" db="EMBL/GenBank/DDBJ databases">
        <authorList>
            <person name="Varghese N."/>
            <person name="Submissions S."/>
        </authorList>
    </citation>
    <scope>NUCLEOTIDE SEQUENCE [LARGE SCALE GENOMIC DNA]</scope>
    <source>
        <strain evidence="7">DSM 17933</strain>
    </source>
</reference>
<dbReference type="OrthoDB" id="9786272at2"/>
<dbReference type="STRING" id="405671.SAMN05421827_102135"/>
<dbReference type="CDD" id="cd07772">
    <property type="entry name" value="ASKHA_NBD_FGGY_NaCK-like"/>
    <property type="match status" value="1"/>
</dbReference>
<dbReference type="InterPro" id="IPR043129">
    <property type="entry name" value="ATPase_NBD"/>
</dbReference>
<feature type="domain" description="Carbohydrate kinase FGGY C-terminal" evidence="5">
    <location>
        <begin position="249"/>
        <end position="436"/>
    </location>
</feature>
<name>A0A1G7Q1R8_9SPHI</name>
<keyword evidence="3 6" id="KW-0418">Kinase</keyword>
<dbReference type="Pfam" id="PF21546">
    <property type="entry name" value="FGGY_C_2"/>
    <property type="match status" value="1"/>
</dbReference>
<proteinExistence type="inferred from homology"/>
<keyword evidence="7" id="KW-1185">Reference proteome</keyword>
<keyword evidence="2" id="KW-0808">Transferase</keyword>
<evidence type="ECO:0000313" key="6">
    <source>
        <dbReference type="EMBL" id="SDF92527.1"/>
    </source>
</evidence>
<comment type="similarity">
    <text evidence="1">Belongs to the FGGY kinase family.</text>
</comment>
<dbReference type="InterPro" id="IPR018484">
    <property type="entry name" value="FGGY_N"/>
</dbReference>
<sequence>MRNEKIPVVAVFDVGKTNKKLFLFDMDYRVVFERSARFTETIDEDGDPCENIDSLRLSVFDSLSEVFNNPKFELRAINFASYGASLVYIDENGKPLTPLYNYLKVYPEHLKREFYMKYGGEEAFAVKTASPVLGSLNSGMQLYRLKKERPSLFEDVHSILHLPQYLSFLLTGKAYTEKTSLGCHTNLWDFQKQDYHDWVSVEGISEKLAPVVPANHVSPAIFPGKQYEVGVGLHDSSSALIPYLISFREPFVLLSTGTWCISLNPFNQAALTVNELTNDVLCYMQYEGKQVKASRLFSGYAYEQQTKRLAKHFGVDILMFREVVYSPHVIAKLTQKGEEFSIDAPAALKFEDKPLQQYNDVNEAYHDLMLDLVRQQFIATGLVLKGSNVNRIFVDGGFSKNSVFMHLLAEAFPDQEVYAAHMPQATAIGAALAIHNSWNEKPMPNDIISLKLYTPAKTKF</sequence>
<dbReference type="GO" id="GO:0004370">
    <property type="term" value="F:glycerol kinase activity"/>
    <property type="evidence" value="ECO:0007669"/>
    <property type="project" value="TreeGrafter"/>
</dbReference>
<evidence type="ECO:0000259" key="5">
    <source>
        <dbReference type="Pfam" id="PF21546"/>
    </source>
</evidence>
<dbReference type="EMBL" id="FNCH01000002">
    <property type="protein sequence ID" value="SDF92527.1"/>
    <property type="molecule type" value="Genomic_DNA"/>
</dbReference>